<evidence type="ECO:0000256" key="6">
    <source>
        <dbReference type="SAM" id="MobiDB-lite"/>
    </source>
</evidence>
<feature type="transmembrane region" description="Helical" evidence="7">
    <location>
        <begin position="12"/>
        <end position="32"/>
    </location>
</feature>
<evidence type="ECO:0000256" key="2">
    <source>
        <dbReference type="ARBA" id="ARBA00012438"/>
    </source>
</evidence>
<evidence type="ECO:0000256" key="5">
    <source>
        <dbReference type="ARBA" id="ARBA00022777"/>
    </source>
</evidence>
<dbReference type="Pfam" id="PF08376">
    <property type="entry name" value="NIT"/>
    <property type="match status" value="1"/>
</dbReference>
<dbReference type="RefSeq" id="WP_242331108.1">
    <property type="nucleotide sequence ID" value="NZ_CP071872.1"/>
</dbReference>
<proteinExistence type="predicted"/>
<evidence type="ECO:0000256" key="4">
    <source>
        <dbReference type="ARBA" id="ARBA00022679"/>
    </source>
</evidence>
<feature type="compositionally biased region" description="Low complexity" evidence="6">
    <location>
        <begin position="681"/>
        <end position="719"/>
    </location>
</feature>
<dbReference type="PROSITE" id="PS50906">
    <property type="entry name" value="NIT"/>
    <property type="match status" value="1"/>
</dbReference>
<feature type="compositionally biased region" description="Basic and acidic residues" evidence="6">
    <location>
        <begin position="668"/>
        <end position="680"/>
    </location>
</feature>
<name>A0ABY3WPS5_9ACTN</name>
<evidence type="ECO:0000313" key="10">
    <source>
        <dbReference type="Proteomes" id="UP000828924"/>
    </source>
</evidence>
<keyword evidence="7" id="KW-1133">Transmembrane helix</keyword>
<evidence type="ECO:0000256" key="1">
    <source>
        <dbReference type="ARBA" id="ARBA00000085"/>
    </source>
</evidence>
<organism evidence="9 10">
    <name type="scientific">Streptomyces formicae</name>
    <dbReference type="NCBI Taxonomy" id="1616117"/>
    <lineage>
        <taxon>Bacteria</taxon>
        <taxon>Bacillati</taxon>
        <taxon>Actinomycetota</taxon>
        <taxon>Actinomycetes</taxon>
        <taxon>Kitasatosporales</taxon>
        <taxon>Streptomycetaceae</taxon>
        <taxon>Streptomyces</taxon>
    </lineage>
</organism>
<dbReference type="SUPFAM" id="SSF55874">
    <property type="entry name" value="ATPase domain of HSP90 chaperone/DNA topoisomerase II/histidine kinase"/>
    <property type="match status" value="1"/>
</dbReference>
<feature type="region of interest" description="Disordered" evidence="6">
    <location>
        <begin position="636"/>
        <end position="841"/>
    </location>
</feature>
<keyword evidence="7" id="KW-0812">Transmembrane</keyword>
<dbReference type="SMART" id="SM00387">
    <property type="entry name" value="HATPase_c"/>
    <property type="match status" value="1"/>
</dbReference>
<keyword evidence="7" id="KW-0472">Membrane</keyword>
<keyword evidence="5" id="KW-0418">Kinase</keyword>
<dbReference type="InterPro" id="IPR003594">
    <property type="entry name" value="HATPase_dom"/>
</dbReference>
<dbReference type="Proteomes" id="UP000828924">
    <property type="component" value="Chromosome"/>
</dbReference>
<dbReference type="PANTHER" id="PTHR45436:SF5">
    <property type="entry name" value="SENSOR HISTIDINE KINASE TRCS"/>
    <property type="match status" value="1"/>
</dbReference>
<dbReference type="InterPro" id="IPR036890">
    <property type="entry name" value="HATPase_C_sf"/>
</dbReference>
<dbReference type="Gene3D" id="3.30.565.10">
    <property type="entry name" value="Histidine kinase-like ATPase, C-terminal domain"/>
    <property type="match status" value="1"/>
</dbReference>
<comment type="catalytic activity">
    <reaction evidence="1">
        <text>ATP + protein L-histidine = ADP + protein N-phospho-L-histidine.</text>
        <dbReference type="EC" id="2.7.13.3"/>
    </reaction>
</comment>
<evidence type="ECO:0000256" key="3">
    <source>
        <dbReference type="ARBA" id="ARBA00022553"/>
    </source>
</evidence>
<dbReference type="Pfam" id="PF02518">
    <property type="entry name" value="HATPase_c"/>
    <property type="match status" value="1"/>
</dbReference>
<sequence length="841" mass="88556">MSTLLVPRSIRAKIVCLLMVPAVSLMALWAFATVTTARSVSELSQYKEANATLLKPVDSLVAAVQSERSAALRHIAAPSDERAENLAEREKDTDAAAAALRRGVRASSLDPDASGAALASRTDLLLTGIDGLGTLRKQLRGRDARWQDAYDAYNAMIGRAFAMQGSLAGMHAPDTASAARVVLELARAREMVAREDALMGAAQTAGRITQGQYLEFAGAVHTQRQLLAASVDELRPADAAAYRGILTGDAMRDLRAVEDRLRREGNAEDAGPAAASAGWSTPAGDVLQQLALAQEQASTGAADSAEPLSFDVLGGSGVAVVLGLAGVVLSLVISVRIGRGLVVELIDLRNSALRLAGRELPRTIAELHAGKPVDIDSVAPLRAHRDDEVGQVGSALVAVHRAAVSAAAERAEVLHGISGVYVNLARRSQALLHRQLALLDTMERRNEDPAELEDLFRLDHLTTRMRRHAESLIILSGAAPGRGWRHAVPLMDVIRAAVSEVEDFDRVEIAEVPDVRLPGVAVADLTHLLAELVENATVFSPPHTRVRVSAERVGSGIALEIEDRGLGMDRAALAEANRRIEDTERIDLLDSGQLGLFVVNRLAHRLDVRVALRPSVYGGVVAVVLLAGQVAGEAIEDAADPTDREPAPETLAGLPRRGASVPRQATSADRDRDRDRDRADAAPAVTASADREAAAGSPATEAPADSARSGAARSAALRSVTARSDAPRAEPAAPAAPILVRALGEPSRRTGAPGPAAGDPPPPTGRAELPRRVRQAGPAPGLEDEGEPYEPPSAGTGRTPEQARATMASFRAGWTRGRTARTAPRPQGQSENDSAGEGESR</sequence>
<accession>A0ABY3WPS5</accession>
<protein>
    <recommendedName>
        <fullName evidence="2">histidine kinase</fullName>
        <ecNumber evidence="2">2.7.13.3</ecNumber>
    </recommendedName>
</protein>
<keyword evidence="10" id="KW-1185">Reference proteome</keyword>
<gene>
    <name evidence="9" type="ORF">J4032_14010</name>
</gene>
<dbReference type="PANTHER" id="PTHR45436">
    <property type="entry name" value="SENSOR HISTIDINE KINASE YKOH"/>
    <property type="match status" value="1"/>
</dbReference>
<evidence type="ECO:0000256" key="7">
    <source>
        <dbReference type="SAM" id="Phobius"/>
    </source>
</evidence>
<reference evidence="9 10" key="1">
    <citation type="submission" date="2021-03" db="EMBL/GenBank/DDBJ databases">
        <title>Complete genome of Streptomyces formicae strain 1H-GS9 (DSM 100524).</title>
        <authorList>
            <person name="Atanasov K.E."/>
            <person name="Altabella T."/>
            <person name="Ferrer A."/>
        </authorList>
    </citation>
    <scope>NUCLEOTIDE SEQUENCE [LARGE SCALE GENOMIC DNA]</scope>
    <source>
        <strain evidence="9 10">1H-GS9</strain>
    </source>
</reference>
<keyword evidence="4" id="KW-0808">Transferase</keyword>
<feature type="domain" description="NIT" evidence="8">
    <location>
        <begin position="55"/>
        <end position="308"/>
    </location>
</feature>
<evidence type="ECO:0000313" key="9">
    <source>
        <dbReference type="EMBL" id="UNM12501.1"/>
    </source>
</evidence>
<dbReference type="EMBL" id="CP071872">
    <property type="protein sequence ID" value="UNM12501.1"/>
    <property type="molecule type" value="Genomic_DNA"/>
</dbReference>
<dbReference type="EC" id="2.7.13.3" evidence="2"/>
<keyword evidence="3" id="KW-0597">Phosphoprotein</keyword>
<dbReference type="InterPro" id="IPR013587">
    <property type="entry name" value="Nitrate/nitrite_sensing"/>
</dbReference>
<feature type="compositionally biased region" description="Low complexity" evidence="6">
    <location>
        <begin position="811"/>
        <end position="826"/>
    </location>
</feature>
<dbReference type="InterPro" id="IPR010910">
    <property type="entry name" value="Nitrate/nitrite_sensing_bac"/>
</dbReference>
<dbReference type="InterPro" id="IPR050428">
    <property type="entry name" value="TCS_sensor_his_kinase"/>
</dbReference>
<evidence type="ECO:0000259" key="8">
    <source>
        <dbReference type="PROSITE" id="PS50906"/>
    </source>
</evidence>